<sequence>MTDIAASEMVRAARLLEATGRDDDAVNLLDNVADGIRTPAAGEPSALPSPAETAPADESPHAYMDAVQDSAAWAYALTKAGQTAEALEHVEAMERLLAVYRRAVGA</sequence>
<feature type="region of interest" description="Disordered" evidence="1">
    <location>
        <begin position="37"/>
        <end position="58"/>
    </location>
</feature>
<evidence type="ECO:0000313" key="2">
    <source>
        <dbReference type="EMBL" id="AKZ60756.1"/>
    </source>
</evidence>
<protein>
    <submittedName>
        <fullName evidence="2">Uncharacterized protein</fullName>
    </submittedName>
</protein>
<proteinExistence type="predicted"/>
<keyword evidence="2" id="KW-0614">Plasmid</keyword>
<geneLocation type="plasmid" evidence="2 3">
    <name>pSAM1</name>
</geneLocation>
<gene>
    <name evidence="2" type="ORF">SAM23877_p047</name>
</gene>
<evidence type="ECO:0000313" key="3">
    <source>
        <dbReference type="Proteomes" id="UP000061018"/>
    </source>
</evidence>
<dbReference type="AlphaFoldDB" id="A0A0K2B6F3"/>
<organism evidence="2 3">
    <name type="scientific">Streptomyces ambofaciens (strain ATCC 23877 / 3486 / DSM 40053 / JCM 4204 / NBRC 12836 / NRRL B-2516)</name>
    <dbReference type="NCBI Taxonomy" id="278992"/>
    <lineage>
        <taxon>Bacteria</taxon>
        <taxon>Bacillati</taxon>
        <taxon>Actinomycetota</taxon>
        <taxon>Actinomycetes</taxon>
        <taxon>Kitasatosporales</taxon>
        <taxon>Streptomycetaceae</taxon>
        <taxon>Streptomyces</taxon>
    </lineage>
</organism>
<dbReference type="RefSeq" id="WP_053143275.1">
    <property type="nucleotide sequence ID" value="NZ_CP012383.1"/>
</dbReference>
<dbReference type="Proteomes" id="UP000061018">
    <property type="component" value="Plasmid pSAM1"/>
</dbReference>
<dbReference type="KEGG" id="samb:SAM23877_p047"/>
<dbReference type="EMBL" id="CP012383">
    <property type="protein sequence ID" value="AKZ60756.1"/>
    <property type="molecule type" value="Genomic_DNA"/>
</dbReference>
<name>A0A0K2B6F3_STRA7</name>
<accession>A0A0K2B6F3</accession>
<reference evidence="3" key="1">
    <citation type="journal article" date="2015" name="J. Biotechnol.">
        <title>Complete genome sequence of Streptomyces ambofaciens ATCC 23877, the spiramycin producer.</title>
        <authorList>
            <person name="Thibessard A."/>
            <person name="Haas D."/>
            <person name="Gerbaud C."/>
            <person name="Aigle B."/>
            <person name="Lautru S."/>
            <person name="Pernodet J.L."/>
            <person name="Leblond P."/>
        </authorList>
    </citation>
    <scope>NUCLEOTIDE SEQUENCE [LARGE SCALE GENOMIC DNA]</scope>
    <source>
        <strain evidence="3">ATCC 23877 / 3486 / DSM 40053 / JCM 4204 / NBRC 12836 / NRRL B-2516</strain>
        <plasmid evidence="3">pSAM1</plasmid>
    </source>
</reference>
<evidence type="ECO:0000256" key="1">
    <source>
        <dbReference type="SAM" id="MobiDB-lite"/>
    </source>
</evidence>